<dbReference type="EMBL" id="AP029266">
    <property type="protein sequence ID" value="BFG02885.1"/>
    <property type="molecule type" value="Genomic_DNA"/>
</dbReference>
<name>A0AAU9G4K0_DROMD</name>
<organism evidence="2 4">
    <name type="scientific">Drosophila madeirensis</name>
    <name type="common">Fruit fly</name>
    <dbReference type="NCBI Taxonomy" id="30013"/>
    <lineage>
        <taxon>Eukaryota</taxon>
        <taxon>Metazoa</taxon>
        <taxon>Ecdysozoa</taxon>
        <taxon>Arthropoda</taxon>
        <taxon>Hexapoda</taxon>
        <taxon>Insecta</taxon>
        <taxon>Pterygota</taxon>
        <taxon>Neoptera</taxon>
        <taxon>Endopterygota</taxon>
        <taxon>Diptera</taxon>
        <taxon>Brachycera</taxon>
        <taxon>Muscomorpha</taxon>
        <taxon>Ephydroidea</taxon>
        <taxon>Drosophilidae</taxon>
        <taxon>Drosophila</taxon>
        <taxon>Sophophora</taxon>
    </lineage>
</organism>
<accession>A0AAU9G4K0</accession>
<evidence type="ECO:0000313" key="4">
    <source>
        <dbReference type="Proteomes" id="UP001500889"/>
    </source>
</evidence>
<dbReference type="EMBL" id="AP029266">
    <property type="protein sequence ID" value="BFG02878.1"/>
    <property type="molecule type" value="Genomic_DNA"/>
</dbReference>
<sequence length="318" mass="36456">MSGMMFELTFQAYLERVPRFQYPLSQLGLDSKEITEKISDVFQDINSDFRGNILNLEETCTTHKDHKLYKFGLLLHMPFKVTATEGRYVQGTLSHDLKADVKHPAVKGGKVDPQLLLKSFEKSYKKALGHIGQLKTESGKSYTFKLTSGYADGRPVFEMNTFDAGVKVDKLLFKFPLAYIFEVDPNIYVGTRRHFTAFELTRDHGIRISTRKVLDFLMILTQILDLPARQMEDIYHAYLAVSNPHNKTLFEITWEALLLVNHTLKHPDVLRVLMFQLIHYRKTNSVDLAAFAAFFAGFIAKYKRVEAVEEELEGSTTS</sequence>
<keyword evidence="4" id="KW-1185">Reference proteome</keyword>
<evidence type="ECO:0000313" key="2">
    <source>
        <dbReference type="EMBL" id="BFG02878.1"/>
    </source>
</evidence>
<evidence type="ECO:0000313" key="1">
    <source>
        <dbReference type="EMBL" id="BFG02871.1"/>
    </source>
</evidence>
<gene>
    <name evidence="1" type="ORF">DMAD_02260</name>
    <name evidence="2" type="ORF">DMAD_02262</name>
    <name evidence="3" type="ORF">DMAD_02263</name>
</gene>
<dbReference type="Proteomes" id="UP001500889">
    <property type="component" value="Chromosome A"/>
</dbReference>
<proteinExistence type="predicted"/>
<dbReference type="AlphaFoldDB" id="A0AAU9G4K0"/>
<dbReference type="EMBL" id="AP029266">
    <property type="protein sequence ID" value="BFG02871.1"/>
    <property type="molecule type" value="Genomic_DNA"/>
</dbReference>
<protein>
    <submittedName>
        <fullName evidence="2">Uncharacterized protein</fullName>
    </submittedName>
</protein>
<evidence type="ECO:0000313" key="3">
    <source>
        <dbReference type="EMBL" id="BFG02885.1"/>
    </source>
</evidence>
<reference evidence="2 4" key="1">
    <citation type="submission" date="2024-02" db="EMBL/GenBank/DDBJ databases">
        <title>A chromosome-level genome assembly of Drosophila madeirensis, a fruit fly species endemic to Madeira island.</title>
        <authorList>
            <person name="Tomihara K."/>
            <person name="Llopart A."/>
            <person name="Yamamoto D."/>
        </authorList>
    </citation>
    <scope>NUCLEOTIDE SEQUENCE [LARGE SCALE GENOMIC DNA]</scope>
    <source>
        <strain evidence="2 4">RF1</strain>
    </source>
</reference>